<evidence type="ECO:0000256" key="2">
    <source>
        <dbReference type="ARBA" id="ARBA00012169"/>
    </source>
</evidence>
<dbReference type="CDD" id="cd05167">
    <property type="entry name" value="PI4Kc_III_alpha"/>
    <property type="match status" value="1"/>
</dbReference>
<feature type="region of interest" description="Disordered" evidence="5">
    <location>
        <begin position="460"/>
        <end position="484"/>
    </location>
</feature>
<dbReference type="OrthoDB" id="10264149at2759"/>
<dbReference type="GO" id="GO:0046854">
    <property type="term" value="P:phosphatidylinositol phosphate biosynthetic process"/>
    <property type="evidence" value="ECO:0007669"/>
    <property type="project" value="InterPro"/>
</dbReference>
<dbReference type="InterPro" id="IPR011009">
    <property type="entry name" value="Kinase-like_dom_sf"/>
</dbReference>
<dbReference type="InterPro" id="IPR015433">
    <property type="entry name" value="PI3/4_kinase"/>
</dbReference>
<evidence type="ECO:0000313" key="8">
    <source>
        <dbReference type="EMBL" id="KAG2496049.1"/>
    </source>
</evidence>
<dbReference type="EC" id="2.7.1.67" evidence="2"/>
<dbReference type="PANTHER" id="PTHR10048:SF15">
    <property type="entry name" value="PHOSPHATIDYLINOSITOL 4-KINASE ALPHA"/>
    <property type="match status" value="1"/>
</dbReference>
<proteinExistence type="inferred from homology"/>
<dbReference type="InterPro" id="IPR000403">
    <property type="entry name" value="PI3/4_kinase_cat_dom"/>
</dbReference>
<dbReference type="InterPro" id="IPR036940">
    <property type="entry name" value="PI3/4_kinase_cat_sf"/>
</dbReference>
<evidence type="ECO:0000313" key="9">
    <source>
        <dbReference type="Proteomes" id="UP000612055"/>
    </source>
</evidence>
<reference evidence="8" key="1">
    <citation type="journal article" date="2020" name="bioRxiv">
        <title>Comparative genomics of Chlamydomonas.</title>
        <authorList>
            <person name="Craig R.J."/>
            <person name="Hasan A.R."/>
            <person name="Ness R.W."/>
            <person name="Keightley P.D."/>
        </authorList>
    </citation>
    <scope>NUCLEOTIDE SEQUENCE</scope>
    <source>
        <strain evidence="8">CCAP 11/70</strain>
    </source>
</reference>
<evidence type="ECO:0000256" key="1">
    <source>
        <dbReference type="ARBA" id="ARBA00006209"/>
    </source>
</evidence>
<keyword evidence="3" id="KW-0808">Transferase</keyword>
<dbReference type="Proteomes" id="UP000612055">
    <property type="component" value="Unassembled WGS sequence"/>
</dbReference>
<dbReference type="GO" id="GO:0004430">
    <property type="term" value="F:1-phosphatidylinositol 4-kinase activity"/>
    <property type="evidence" value="ECO:0007669"/>
    <property type="project" value="UniProtKB-EC"/>
</dbReference>
<dbReference type="SMART" id="SM00145">
    <property type="entry name" value="PI3Ka"/>
    <property type="match status" value="1"/>
</dbReference>
<dbReference type="SUPFAM" id="SSF56112">
    <property type="entry name" value="Protein kinase-like (PK-like)"/>
    <property type="match status" value="2"/>
</dbReference>
<dbReference type="InterPro" id="IPR001263">
    <property type="entry name" value="PI3K_accessory_dom"/>
</dbReference>
<accession>A0A835Y6I1</accession>
<dbReference type="EMBL" id="JAEHOE010000021">
    <property type="protein sequence ID" value="KAG2496049.1"/>
    <property type="molecule type" value="Genomic_DNA"/>
</dbReference>
<dbReference type="GO" id="GO:0005737">
    <property type="term" value="C:cytoplasm"/>
    <property type="evidence" value="ECO:0007669"/>
    <property type="project" value="TreeGrafter"/>
</dbReference>
<name>A0A835Y6I1_9CHLO</name>
<comment type="caution">
    <text evidence="8">The sequence shown here is derived from an EMBL/GenBank/DDBJ whole genome shotgun (WGS) entry which is preliminary data.</text>
</comment>
<evidence type="ECO:0000259" key="7">
    <source>
        <dbReference type="PROSITE" id="PS51545"/>
    </source>
</evidence>
<feature type="compositionally biased region" description="Low complexity" evidence="5">
    <location>
        <begin position="460"/>
        <end position="475"/>
    </location>
</feature>
<dbReference type="InterPro" id="IPR016024">
    <property type="entry name" value="ARM-type_fold"/>
</dbReference>
<dbReference type="GO" id="GO:0005886">
    <property type="term" value="C:plasma membrane"/>
    <property type="evidence" value="ECO:0007669"/>
    <property type="project" value="TreeGrafter"/>
</dbReference>
<dbReference type="InterPro" id="IPR018936">
    <property type="entry name" value="PI3/4_kinase_CS"/>
</dbReference>
<gene>
    <name evidence="8" type="ORF">HYH03_005968</name>
</gene>
<dbReference type="InterPro" id="IPR045495">
    <property type="entry name" value="PI4K_N"/>
</dbReference>
<dbReference type="SUPFAM" id="SSF48371">
    <property type="entry name" value="ARM repeat"/>
    <property type="match status" value="1"/>
</dbReference>
<evidence type="ECO:0000259" key="6">
    <source>
        <dbReference type="PROSITE" id="PS50290"/>
    </source>
</evidence>
<sequence>MDMESTASMRSLWAEALASANPAEESKVALLLQLCSPQGAQGADADVPAQRSIRDIAANILPLISFVNKSGGQRAELLVPEVAQQLKQLSVGSSEPVADPDALEGTLEGVFTSLRSLLRNVSVKLEWRRALSEAVRELLTKALQAVLRMPQDGAPPGPAVLPSAPAQVLLRTLTRSAAFVTGSGVLPLLAPDAAAILAWAVDNILPPGAKSAVPAPVAPQPGTRAAISAAAAGDEKVLLLLSHLARTMLAGPGAAAPHAAAPGANGTPTVTATAATADGAAAANGDAPAVALGAAQERTVLGSLLGWSMGLLRSTLTRLLTPATGLDSLDPLLLAGKQAPPAAGSGASVSAPGQQPASAGVTRAVARLAASAMHGLLMRPEGDGAGVEGASGGRLPAAARAQLGDVISLLLDMAEACVSAALEIGPQVPASDKMLDIAAYILEDCTALIAIASEEAAATSSASSTPTKQPANGPSPAAPAPAAAPPAADMGTVFSRLKAILLAAASLVGSDDGAGWRGCWAWDLTRPLMASYVPGSRTPGWGAQRLCCTVAEALACGLAASHQAAGGKGSGASYARALLLLPLSVHDVAGPAPAGGTASAGGAGGSAGAGANEAQVLSLAMGRLFVLLRGDDALGRSMVPLLTDVLGQPAASPAVASLQASVVQTLAAMASASVLSELSTTWSYGQASDVLLRLLLPGKPGSAAAALAAGANGLAAGALAAGLLALAKGIRKANSAVRRDFRNRLLVSVGELGLRAGGGERRGVVAEMGALLPAVAEACEGLDGPGTAPSGVRFSFRDVAAAQRSMGGNGMGHGDGPGAASRADLAQLSKLLRHLWLYVALFELASPESASPQQLGAAGRIAACTPVLLLGEAGADEAELAEFLKAELGDRLRLAGASPAGLRASLQKALGVGLGGLQPPPDGNKQAYLLLVATAELSRARHAPLVSDAEASPIALALTYLAASIPGSPDAAWYTVIADTAFAVYLRRLKSEAAAAAAPPRSSVSPAAAAAAGRRGGSVDGSVPTGRGPSYPAAVLFPAFPVRPPMETSSRGPFAAAAVSAETEAAEEEDDAGGAAGALPHAHLSGAGGGPNVYERCLEGLAVTLIRHLAVAGGHEEGVAPQAAVVADRLLSALLREYSPLYWSHTCMAALLDELESEEGLDHPLSQGVPGSANLSRVAAAAAPGGGGRVWHWLHTWVYQAASSAPTRTEALLHQFLAESSISTNTLEPSISTGGGTGSLAAAGGGAAAAAQVAQRAHAAALRRAADLLGVCAKARGGAVGGAGAGASADGTMALCRKMFFSGAIAGVKFSQGGHSADPVTVAQVTLQSLEEGLAAAHHNPRMAENRYLAAAAFLAREAAEDVADGDLGGSEAHAVSYRILQALCTAPLKRFTPDMMGLAVFSWTWVTTAGPGWLVPLVSRSAAAWSASVDRRLGLFSGPHRHRSAAPEPDPGTPAALSAEAEILGALSCHHQWTAFLFEMWSSVGDRTDAEQRSLAAVYDRLLHHSLADPEGRMCTHPAAAAARFRLLQLALAYCRHCSALRPRDSPCPPSLALLHHRVLRAGLLWFAAPLRFTARMSARQAEEQTAALRDFLALLESVRAWPEAPAGPVYDAARHGPSQVEAANWGSVRLKASAAVWGPHAGDLSAVRAAALLTVLCRAEEARLRVWASPLKEASATGQVLSLGEEHVQTAWKVSPALAVAIVERCPPPAGPGPSRPHKALQALLQGAAADPRVQAIPEAALLLATPEAAKAKAKCLDALALWAPAGAVEGLQLMAGPALLHAGVKAYALRCLHATPPAKVAFFLPQLVQALRADTDGATARFLLETAAADDLFCHQLIWALATEERPPEEEFNPEVKRSGWQPPQDTGLWSASLTLKSRALQGMTPASEAYYKAEAGYFDKITSISGILKRLEPDERRGKIRSELEAFAPDRPDLYVPTNPDCRVLAHIPESGCPMQSAAKVPILVAFKVEQAQPAPLPPINRSLACIFKVGDDCRQDVLALQGRVGDDFRQDVLALQVISILRDAFTSAGLELYLRPYGCIPTGYGRGVIEVVPNTKSRAALGELSDRGLHEIFVSQFGPPGSPAFEAARRNFITSEAGYAIASYLLQAKDRHNGNLLIDSDGHLVHIDFGFILEISPGGNMGFESAAFKLSHEMTQLLDPGGMRNSGHFRLFEELCVRGYLAARTVAEPIIASVALMADSGLPCFGHGKPLINLRKRFHLEMSDAQAAAFMRATIADAYQKWTTGFYDYIQLLQNRIPY</sequence>
<evidence type="ECO:0000256" key="5">
    <source>
        <dbReference type="SAM" id="MobiDB-lite"/>
    </source>
</evidence>
<dbReference type="Gene3D" id="1.10.1070.11">
    <property type="entry name" value="Phosphatidylinositol 3-/4-kinase, catalytic domain"/>
    <property type="match status" value="1"/>
</dbReference>
<dbReference type="PROSITE" id="PS51545">
    <property type="entry name" value="PIK_HELICAL"/>
    <property type="match status" value="1"/>
</dbReference>
<feature type="domain" description="PIK helical" evidence="7">
    <location>
        <begin position="1676"/>
        <end position="1867"/>
    </location>
</feature>
<keyword evidence="4" id="KW-0418">Kinase</keyword>
<comment type="similarity">
    <text evidence="1">Belongs to the PI3/PI4-kinase family. Type III PI4K subfamily.</text>
</comment>
<evidence type="ECO:0000256" key="4">
    <source>
        <dbReference type="ARBA" id="ARBA00022777"/>
    </source>
</evidence>
<dbReference type="Gene3D" id="3.30.1010.10">
    <property type="entry name" value="Phosphatidylinositol 3-kinase Catalytic Subunit, Chain A, domain 4"/>
    <property type="match status" value="2"/>
</dbReference>
<organism evidence="8 9">
    <name type="scientific">Edaphochlamys debaryana</name>
    <dbReference type="NCBI Taxonomy" id="47281"/>
    <lineage>
        <taxon>Eukaryota</taxon>
        <taxon>Viridiplantae</taxon>
        <taxon>Chlorophyta</taxon>
        <taxon>core chlorophytes</taxon>
        <taxon>Chlorophyceae</taxon>
        <taxon>CS clade</taxon>
        <taxon>Chlamydomonadales</taxon>
        <taxon>Chlamydomonadales incertae sedis</taxon>
        <taxon>Edaphochlamys</taxon>
    </lineage>
</organism>
<evidence type="ECO:0000256" key="3">
    <source>
        <dbReference type="ARBA" id="ARBA00022679"/>
    </source>
</evidence>
<dbReference type="GO" id="GO:0048015">
    <property type="term" value="P:phosphatidylinositol-mediated signaling"/>
    <property type="evidence" value="ECO:0007669"/>
    <property type="project" value="TreeGrafter"/>
</dbReference>
<dbReference type="PANTHER" id="PTHR10048">
    <property type="entry name" value="PHOSPHATIDYLINOSITOL KINASE"/>
    <property type="match status" value="1"/>
</dbReference>
<dbReference type="PROSITE" id="PS00915">
    <property type="entry name" value="PI3_4_KINASE_1"/>
    <property type="match status" value="1"/>
</dbReference>
<dbReference type="PROSITE" id="PS50290">
    <property type="entry name" value="PI3_4_KINASE_3"/>
    <property type="match status" value="1"/>
</dbReference>
<dbReference type="Pfam" id="PF00454">
    <property type="entry name" value="PI3_PI4_kinase"/>
    <property type="match status" value="1"/>
</dbReference>
<dbReference type="Pfam" id="PF00613">
    <property type="entry name" value="PI3Ka"/>
    <property type="match status" value="1"/>
</dbReference>
<keyword evidence="9" id="KW-1185">Reference proteome</keyword>
<dbReference type="InterPro" id="IPR042236">
    <property type="entry name" value="PI3K_accessory_sf"/>
</dbReference>
<dbReference type="Pfam" id="PF19274">
    <property type="entry name" value="PI4K_N"/>
    <property type="match status" value="2"/>
</dbReference>
<dbReference type="SMART" id="SM00146">
    <property type="entry name" value="PI3Kc"/>
    <property type="match status" value="1"/>
</dbReference>
<protein>
    <recommendedName>
        <fullName evidence="2">1-phosphatidylinositol 4-kinase</fullName>
        <ecNumber evidence="2">2.7.1.67</ecNumber>
    </recommendedName>
</protein>
<feature type="domain" description="PI3K/PI4K catalytic" evidence="6">
    <location>
        <begin position="1953"/>
        <end position="2248"/>
    </location>
</feature>
<dbReference type="Gene3D" id="1.25.40.70">
    <property type="entry name" value="Phosphatidylinositol 3-kinase, accessory domain (PIK)"/>
    <property type="match status" value="1"/>
</dbReference>
<dbReference type="FunFam" id="1.10.1070.11:FF:000012">
    <property type="entry name" value="Phosphatidylinositol 4-kinase alpha 1"/>
    <property type="match status" value="1"/>
</dbReference>